<dbReference type="RefSeq" id="WP_382341607.1">
    <property type="nucleotide sequence ID" value="NZ_JBHSAB010000004.1"/>
</dbReference>
<evidence type="ECO:0000313" key="1">
    <source>
        <dbReference type="EMBL" id="MFC3908387.1"/>
    </source>
</evidence>
<protein>
    <recommendedName>
        <fullName evidence="3">Small CPxCG-related zinc finger protein</fullName>
    </recommendedName>
</protein>
<sequence length="58" mass="6356">MTFIQSCDICGAKIEIEDSDDLEPSYDPLAAGEEEDFQDVSLCENCSNNIILTSSKHA</sequence>
<gene>
    <name evidence="1" type="ORF">ACFORL_04765</name>
</gene>
<evidence type="ECO:0000313" key="2">
    <source>
        <dbReference type="Proteomes" id="UP001595758"/>
    </source>
</evidence>
<name>A0ABV8CDZ9_9GAMM</name>
<evidence type="ECO:0008006" key="3">
    <source>
        <dbReference type="Google" id="ProtNLM"/>
    </source>
</evidence>
<organism evidence="1 2">
    <name type="scientific">Legionella dresdenensis</name>
    <dbReference type="NCBI Taxonomy" id="450200"/>
    <lineage>
        <taxon>Bacteria</taxon>
        <taxon>Pseudomonadati</taxon>
        <taxon>Pseudomonadota</taxon>
        <taxon>Gammaproteobacteria</taxon>
        <taxon>Legionellales</taxon>
        <taxon>Legionellaceae</taxon>
        <taxon>Legionella</taxon>
    </lineage>
</organism>
<dbReference type="Proteomes" id="UP001595758">
    <property type="component" value="Unassembled WGS sequence"/>
</dbReference>
<keyword evidence="2" id="KW-1185">Reference proteome</keyword>
<comment type="caution">
    <text evidence="1">The sequence shown here is derived from an EMBL/GenBank/DDBJ whole genome shotgun (WGS) entry which is preliminary data.</text>
</comment>
<accession>A0ABV8CDZ9</accession>
<dbReference type="EMBL" id="JBHSAB010000004">
    <property type="protein sequence ID" value="MFC3908387.1"/>
    <property type="molecule type" value="Genomic_DNA"/>
</dbReference>
<proteinExistence type="predicted"/>
<reference evidence="2" key="1">
    <citation type="journal article" date="2019" name="Int. J. Syst. Evol. Microbiol.">
        <title>The Global Catalogue of Microorganisms (GCM) 10K type strain sequencing project: providing services to taxonomists for standard genome sequencing and annotation.</title>
        <authorList>
            <consortium name="The Broad Institute Genomics Platform"/>
            <consortium name="The Broad Institute Genome Sequencing Center for Infectious Disease"/>
            <person name="Wu L."/>
            <person name="Ma J."/>
        </authorList>
    </citation>
    <scope>NUCLEOTIDE SEQUENCE [LARGE SCALE GENOMIC DNA]</scope>
    <source>
        <strain evidence="2">CCUG 59858</strain>
    </source>
</reference>